<feature type="transmembrane region" description="Helical" evidence="9">
    <location>
        <begin position="316"/>
        <end position="336"/>
    </location>
</feature>
<keyword evidence="7 9" id="KW-0472">Membrane</keyword>
<dbReference type="InterPro" id="IPR001958">
    <property type="entry name" value="Tet-R_TetA/multi-R_MdtG-like"/>
</dbReference>
<dbReference type="PROSITE" id="PS50850">
    <property type="entry name" value="MFS"/>
    <property type="match status" value="1"/>
</dbReference>
<feature type="domain" description="Major facilitator superfamily (MFS) profile" evidence="10">
    <location>
        <begin position="115"/>
        <end position="512"/>
    </location>
</feature>
<feature type="region of interest" description="Disordered" evidence="8">
    <location>
        <begin position="18"/>
        <end position="44"/>
    </location>
</feature>
<dbReference type="RefSeq" id="XP_017781206.1">
    <property type="nucleotide sequence ID" value="XM_017925717.1"/>
</dbReference>
<feature type="transmembrane region" description="Helical" evidence="9">
    <location>
        <begin position="387"/>
        <end position="407"/>
    </location>
</feature>
<feature type="transmembrane region" description="Helical" evidence="9">
    <location>
        <begin position="453"/>
        <end position="471"/>
    </location>
</feature>
<keyword evidence="4 9" id="KW-0812">Transmembrane</keyword>
<dbReference type="InterPro" id="IPR036259">
    <property type="entry name" value="MFS_trans_sf"/>
</dbReference>
<dbReference type="Gene3D" id="1.20.1250.20">
    <property type="entry name" value="MFS general substrate transporter like domains"/>
    <property type="match status" value="2"/>
</dbReference>
<evidence type="ECO:0000259" key="10">
    <source>
        <dbReference type="PROSITE" id="PS50850"/>
    </source>
</evidence>
<feature type="transmembrane region" description="Helical" evidence="9">
    <location>
        <begin position="413"/>
        <end position="432"/>
    </location>
</feature>
<evidence type="ECO:0000256" key="7">
    <source>
        <dbReference type="ARBA" id="ARBA00023136"/>
    </source>
</evidence>
<protein>
    <submittedName>
        <fullName evidence="12">MFS-type transporter SLC18B1-like isoform X1</fullName>
    </submittedName>
</protein>
<evidence type="ECO:0000256" key="4">
    <source>
        <dbReference type="ARBA" id="ARBA00022692"/>
    </source>
</evidence>
<feature type="transmembrane region" description="Helical" evidence="9">
    <location>
        <begin position="149"/>
        <end position="168"/>
    </location>
</feature>
<evidence type="ECO:0000256" key="8">
    <source>
        <dbReference type="SAM" id="MobiDB-lite"/>
    </source>
</evidence>
<dbReference type="Pfam" id="PF07690">
    <property type="entry name" value="MFS_1"/>
    <property type="match status" value="1"/>
</dbReference>
<dbReference type="Proteomes" id="UP000695000">
    <property type="component" value="Unplaced"/>
</dbReference>
<gene>
    <name evidence="12" type="primary">LOC108566019</name>
</gene>
<feature type="transmembrane region" description="Helical" evidence="9">
    <location>
        <begin position="205"/>
        <end position="234"/>
    </location>
</feature>
<evidence type="ECO:0000256" key="3">
    <source>
        <dbReference type="ARBA" id="ARBA00022448"/>
    </source>
</evidence>
<feature type="compositionally biased region" description="Polar residues" evidence="8">
    <location>
        <begin position="25"/>
        <end position="44"/>
    </location>
</feature>
<feature type="transmembrane region" description="Helical" evidence="9">
    <location>
        <begin position="356"/>
        <end position="375"/>
    </location>
</feature>
<dbReference type="Pfam" id="PF12832">
    <property type="entry name" value="MFS_1_like"/>
    <property type="match status" value="1"/>
</dbReference>
<organism evidence="11 12">
    <name type="scientific">Nicrophorus vespilloides</name>
    <name type="common">Boreal carrion beetle</name>
    <dbReference type="NCBI Taxonomy" id="110193"/>
    <lineage>
        <taxon>Eukaryota</taxon>
        <taxon>Metazoa</taxon>
        <taxon>Ecdysozoa</taxon>
        <taxon>Arthropoda</taxon>
        <taxon>Hexapoda</taxon>
        <taxon>Insecta</taxon>
        <taxon>Pterygota</taxon>
        <taxon>Neoptera</taxon>
        <taxon>Endopterygota</taxon>
        <taxon>Coleoptera</taxon>
        <taxon>Polyphaga</taxon>
        <taxon>Staphyliniformia</taxon>
        <taxon>Silphidae</taxon>
        <taxon>Nicrophorinae</taxon>
        <taxon>Nicrophorus</taxon>
    </lineage>
</organism>
<feature type="transmembrane region" description="Helical" evidence="9">
    <location>
        <begin position="246"/>
        <end position="269"/>
    </location>
</feature>
<keyword evidence="5" id="KW-0532">Neurotransmitter transport</keyword>
<evidence type="ECO:0000313" key="11">
    <source>
        <dbReference type="Proteomes" id="UP000695000"/>
    </source>
</evidence>
<evidence type="ECO:0000256" key="5">
    <source>
        <dbReference type="ARBA" id="ARBA00022775"/>
    </source>
</evidence>
<dbReference type="SUPFAM" id="SSF103473">
    <property type="entry name" value="MFS general substrate transporter"/>
    <property type="match status" value="1"/>
</dbReference>
<comment type="similarity">
    <text evidence="2">Belongs to the major facilitator superfamily. Vesicular transporter family.</text>
</comment>
<dbReference type="InterPro" id="IPR011701">
    <property type="entry name" value="MFS"/>
</dbReference>
<evidence type="ECO:0000256" key="2">
    <source>
        <dbReference type="ARBA" id="ARBA00006829"/>
    </source>
</evidence>
<dbReference type="GeneID" id="108566019"/>
<evidence type="ECO:0000256" key="6">
    <source>
        <dbReference type="ARBA" id="ARBA00022989"/>
    </source>
</evidence>
<dbReference type="InterPro" id="IPR024989">
    <property type="entry name" value="MFS_assoc_dom"/>
</dbReference>
<evidence type="ECO:0000256" key="1">
    <source>
        <dbReference type="ARBA" id="ARBA00004141"/>
    </source>
</evidence>
<evidence type="ECO:0000313" key="12">
    <source>
        <dbReference type="RefSeq" id="XP_017781206.1"/>
    </source>
</evidence>
<dbReference type="InterPro" id="IPR020846">
    <property type="entry name" value="MFS_dom"/>
</dbReference>
<accession>A0ABM1N306</accession>
<feature type="transmembrane region" description="Helical" evidence="9">
    <location>
        <begin position="114"/>
        <end position="137"/>
    </location>
</feature>
<evidence type="ECO:0000256" key="9">
    <source>
        <dbReference type="SAM" id="Phobius"/>
    </source>
</evidence>
<keyword evidence="11" id="KW-1185">Reference proteome</keyword>
<proteinExistence type="inferred from homology"/>
<dbReference type="InterPro" id="IPR050930">
    <property type="entry name" value="MFS_Vesicular_Transporter"/>
</dbReference>
<feature type="transmembrane region" description="Helical" evidence="9">
    <location>
        <begin position="483"/>
        <end position="507"/>
    </location>
</feature>
<dbReference type="PANTHER" id="PTHR23506">
    <property type="entry name" value="GH10249P"/>
    <property type="match status" value="1"/>
</dbReference>
<sequence length="593" mass="65143">MWYPILLQLSYNADEGMEKDERIQAKSSRSSSPDFRTPPSSTITANSESRIITSSISTPSSNPSYRPMRSKSMSNICAESYTTGDIRRIKERLLRMNSHVEPAVIKKFSREQKLTLASLALVDFMSFCSMSIMAPFFPREAAEKGLSDTLSGFVFSFYALVMFLTSPIFGKLTPKLGPKFLFLSGMFTAGACNLLFGMLEYIHDYTLFTTFCLIIRGLEALGASAFSTASYVFVINTFPNNIGSVLGILETFVGLGMSTGPAIGGILYSLGGFDLPFFVLGITMILIIPINVWLLPSLKEFNMNNNSISVLKLIKLPAVIITGLIVVVASSTWAFLDPTLEPHLRQFDLAPEKIGLIFLLFSALYGISSPIWGWLADKVNNHWSMMICGLFFSTIGLLLLGPTPYIAYLESSLWLNLVALSILGISVALALLPTFQSVLTSAVEGGCTPSMQMYSVVAGTWSCMYSLGEVIGPSLGGFLLQNYGFPITSTIMAGMTFSLSLIGLVYFSLRSRFELKKSTASESDFGDSWNESNEKTPLLVSLTDTDHRLYTEEKVQCYEQSRRMDNQSGDIDYDQITDVRGTVAITGKGACEV</sequence>
<feature type="transmembrane region" description="Helical" evidence="9">
    <location>
        <begin position="275"/>
        <end position="295"/>
    </location>
</feature>
<dbReference type="PANTHER" id="PTHR23506:SF28">
    <property type="entry name" value="MFS-TYPE TRANSPORTER SLC18B1-LIKE PROTEIN"/>
    <property type="match status" value="1"/>
</dbReference>
<keyword evidence="3" id="KW-0813">Transport</keyword>
<name>A0ABM1N306_NICVS</name>
<dbReference type="PRINTS" id="PR01035">
    <property type="entry name" value="TCRTETA"/>
</dbReference>
<reference evidence="12" key="1">
    <citation type="submission" date="2025-08" db="UniProtKB">
        <authorList>
            <consortium name="RefSeq"/>
        </authorList>
    </citation>
    <scope>IDENTIFICATION</scope>
    <source>
        <tissue evidence="12">Whole Larva</tissue>
    </source>
</reference>
<feature type="transmembrane region" description="Helical" evidence="9">
    <location>
        <begin position="180"/>
        <end position="199"/>
    </location>
</feature>
<keyword evidence="6 9" id="KW-1133">Transmembrane helix</keyword>
<comment type="subcellular location">
    <subcellularLocation>
        <location evidence="1">Membrane</location>
        <topology evidence="1">Multi-pass membrane protein</topology>
    </subcellularLocation>
</comment>